<evidence type="ECO:0000256" key="1">
    <source>
        <dbReference type="SAM" id="SignalP"/>
    </source>
</evidence>
<comment type="caution">
    <text evidence="2">The sequence shown here is derived from an EMBL/GenBank/DDBJ whole genome shotgun (WGS) entry which is preliminary data.</text>
</comment>
<keyword evidence="3" id="KW-1185">Reference proteome</keyword>
<dbReference type="EMBL" id="QCYK01000001">
    <property type="protein sequence ID" value="PUZ29311.1"/>
    <property type="molecule type" value="Genomic_DNA"/>
</dbReference>
<dbReference type="SUPFAM" id="SSF48452">
    <property type="entry name" value="TPR-like"/>
    <property type="match status" value="1"/>
</dbReference>
<dbReference type="Gene3D" id="1.25.40.390">
    <property type="match status" value="1"/>
</dbReference>
<dbReference type="InterPro" id="IPR011990">
    <property type="entry name" value="TPR-like_helical_dom_sf"/>
</dbReference>
<proteinExistence type="predicted"/>
<dbReference type="Pfam" id="PF12771">
    <property type="entry name" value="SusD-like_2"/>
    <property type="match status" value="1"/>
</dbReference>
<reference evidence="2 3" key="1">
    <citation type="submission" date="2018-04" db="EMBL/GenBank/DDBJ databases">
        <title>Chitinophaga fuyangensis sp. nov., isolated from soil in a chemical factory.</title>
        <authorList>
            <person name="Chen K."/>
        </authorList>
    </citation>
    <scope>NUCLEOTIDE SEQUENCE [LARGE SCALE GENOMIC DNA]</scope>
    <source>
        <strain evidence="2 3">LY-1</strain>
    </source>
</reference>
<dbReference type="PROSITE" id="PS51257">
    <property type="entry name" value="PROKAR_LIPOPROTEIN"/>
    <property type="match status" value="1"/>
</dbReference>
<feature type="signal peptide" evidence="1">
    <location>
        <begin position="1"/>
        <end position="21"/>
    </location>
</feature>
<gene>
    <name evidence="2" type="ORF">DCC81_07580</name>
</gene>
<dbReference type="AlphaFoldDB" id="A0A2T7BNW3"/>
<name>A0A2T7BNW3_9BACT</name>
<protein>
    <submittedName>
        <fullName evidence="2">SusD/RagB family nutrient-binding outer membrane lipoprotein</fullName>
    </submittedName>
</protein>
<dbReference type="InterPro" id="IPR041662">
    <property type="entry name" value="SusD-like_2"/>
</dbReference>
<evidence type="ECO:0000313" key="3">
    <source>
        <dbReference type="Proteomes" id="UP000244450"/>
    </source>
</evidence>
<keyword evidence="1" id="KW-0732">Signal</keyword>
<organism evidence="2 3">
    <name type="scientific">Chitinophaga parva</name>
    <dbReference type="NCBI Taxonomy" id="2169414"/>
    <lineage>
        <taxon>Bacteria</taxon>
        <taxon>Pseudomonadati</taxon>
        <taxon>Bacteroidota</taxon>
        <taxon>Chitinophagia</taxon>
        <taxon>Chitinophagales</taxon>
        <taxon>Chitinophagaceae</taxon>
        <taxon>Chitinophaga</taxon>
    </lineage>
</organism>
<feature type="chain" id="PRO_5015481090" evidence="1">
    <location>
        <begin position="22"/>
        <end position="481"/>
    </location>
</feature>
<evidence type="ECO:0000313" key="2">
    <source>
        <dbReference type="EMBL" id="PUZ29311.1"/>
    </source>
</evidence>
<accession>A0A2T7BNW3</accession>
<dbReference type="Proteomes" id="UP000244450">
    <property type="component" value="Unassembled WGS sequence"/>
</dbReference>
<dbReference type="OrthoDB" id="725917at2"/>
<sequence>MKRNKKIALFATGLMAVSIMSCTKKFESINTNPNSPTDAPATNVLANAIQNVGANIYDVWANMNEPETYAGHLAKIQYIDEARYSFRTGTVENDWTYDYRILHDLQGVIDNGSATPNMKAAALTLQSLVLQIVTDTWRDVPWTQAIKGSGGFIAPAYDTQEALYDTLTAHLQMAADLFKSGGTDDLGDGDLLYNGKVEKWQKFCNSLRLRVAIRMANAAPEKAKPIIESIFANPTDYPVFAGNDDNAFIVWPGSDPYFEPWYDDYQGRDDHAVSDVLINQLKSTSDPRLEVYAQPAATDGAYTGAPIGPAGSLPNIGRFSRIGARFRENPSGFTPLQRWSEVLFIEAEAAAKGWTVPMGAAAAYDAAVSASMTENGLTTGDAQAFLTLNPYKTEADIHMQKWVALFKDGHEAWAEERRTDIPLLPAAPGSAYTGHTRPPFRYPYTTKENTLNGANLAPFLAKVKDNFWGQQMFWDKRTNVQ</sequence>
<keyword evidence="2" id="KW-0449">Lipoprotein</keyword>